<reference evidence="1" key="1">
    <citation type="submission" date="2022-03" db="EMBL/GenBank/DDBJ databases">
        <authorList>
            <person name="Sayadi A."/>
        </authorList>
    </citation>
    <scope>NUCLEOTIDE SEQUENCE</scope>
</reference>
<name>A0A9P0VQ92_ACAOB</name>
<dbReference type="Proteomes" id="UP001152888">
    <property type="component" value="Unassembled WGS sequence"/>
</dbReference>
<proteinExistence type="predicted"/>
<dbReference type="AlphaFoldDB" id="A0A9P0VQ92"/>
<gene>
    <name evidence="1" type="ORF">ACAOBT_LOCUS35693</name>
</gene>
<dbReference type="EMBL" id="CAKOFQ010009062">
    <property type="protein sequence ID" value="CAH2016935.1"/>
    <property type="molecule type" value="Genomic_DNA"/>
</dbReference>
<evidence type="ECO:0000313" key="1">
    <source>
        <dbReference type="EMBL" id="CAH2016935.1"/>
    </source>
</evidence>
<keyword evidence="2" id="KW-1185">Reference proteome</keyword>
<organism evidence="1 2">
    <name type="scientific">Acanthoscelides obtectus</name>
    <name type="common">Bean weevil</name>
    <name type="synonym">Bruchus obtectus</name>
    <dbReference type="NCBI Taxonomy" id="200917"/>
    <lineage>
        <taxon>Eukaryota</taxon>
        <taxon>Metazoa</taxon>
        <taxon>Ecdysozoa</taxon>
        <taxon>Arthropoda</taxon>
        <taxon>Hexapoda</taxon>
        <taxon>Insecta</taxon>
        <taxon>Pterygota</taxon>
        <taxon>Neoptera</taxon>
        <taxon>Endopterygota</taxon>
        <taxon>Coleoptera</taxon>
        <taxon>Polyphaga</taxon>
        <taxon>Cucujiformia</taxon>
        <taxon>Chrysomeloidea</taxon>
        <taxon>Chrysomelidae</taxon>
        <taxon>Bruchinae</taxon>
        <taxon>Bruchini</taxon>
        <taxon>Acanthoscelides</taxon>
    </lineage>
</organism>
<protein>
    <submittedName>
        <fullName evidence="1">Uncharacterized protein</fullName>
    </submittedName>
</protein>
<sequence>MISDIKAFIKKVELWEQNLIDGDTKHFSVLSEKISQSPSESYDSKYRVEIVSNLKDNFKNRFKGFNKIAIVAQFVRRHGWDRNGSDCVSK</sequence>
<evidence type="ECO:0000313" key="2">
    <source>
        <dbReference type="Proteomes" id="UP001152888"/>
    </source>
</evidence>
<comment type="caution">
    <text evidence="1">The sequence shown here is derived from an EMBL/GenBank/DDBJ whole genome shotgun (WGS) entry which is preliminary data.</text>
</comment>
<dbReference type="OrthoDB" id="6743767at2759"/>
<accession>A0A9P0VQ92</accession>